<accession>A0AAD6YIT5</accession>
<dbReference type="GO" id="GO:0016746">
    <property type="term" value="F:acyltransferase activity"/>
    <property type="evidence" value="ECO:0007669"/>
    <property type="project" value="InterPro"/>
</dbReference>
<protein>
    <recommendedName>
        <fullName evidence="2">Phospholipid/glycerol acyltransferase domain-containing protein</fullName>
    </recommendedName>
</protein>
<name>A0AAD6YIT5_9AGAR</name>
<evidence type="ECO:0000256" key="1">
    <source>
        <dbReference type="SAM" id="Phobius"/>
    </source>
</evidence>
<dbReference type="Proteomes" id="UP001219525">
    <property type="component" value="Unassembled WGS sequence"/>
</dbReference>
<keyword evidence="1" id="KW-0812">Transmembrane</keyword>
<proteinExistence type="predicted"/>
<evidence type="ECO:0000313" key="4">
    <source>
        <dbReference type="Proteomes" id="UP001219525"/>
    </source>
</evidence>
<gene>
    <name evidence="3" type="ORF">GGX14DRAFT_560136</name>
</gene>
<dbReference type="EMBL" id="JARJCW010000010">
    <property type="protein sequence ID" value="KAJ7220329.1"/>
    <property type="molecule type" value="Genomic_DNA"/>
</dbReference>
<organism evidence="3 4">
    <name type="scientific">Mycena pura</name>
    <dbReference type="NCBI Taxonomy" id="153505"/>
    <lineage>
        <taxon>Eukaryota</taxon>
        <taxon>Fungi</taxon>
        <taxon>Dikarya</taxon>
        <taxon>Basidiomycota</taxon>
        <taxon>Agaricomycotina</taxon>
        <taxon>Agaricomycetes</taxon>
        <taxon>Agaricomycetidae</taxon>
        <taxon>Agaricales</taxon>
        <taxon>Marasmiineae</taxon>
        <taxon>Mycenaceae</taxon>
        <taxon>Mycena</taxon>
    </lineage>
</organism>
<keyword evidence="1" id="KW-1133">Transmembrane helix</keyword>
<dbReference type="InterPro" id="IPR002123">
    <property type="entry name" value="Plipid/glycerol_acylTrfase"/>
</dbReference>
<reference evidence="3" key="1">
    <citation type="submission" date="2023-03" db="EMBL/GenBank/DDBJ databases">
        <title>Massive genome expansion in bonnet fungi (Mycena s.s.) driven by repeated elements and novel gene families across ecological guilds.</title>
        <authorList>
            <consortium name="Lawrence Berkeley National Laboratory"/>
            <person name="Harder C.B."/>
            <person name="Miyauchi S."/>
            <person name="Viragh M."/>
            <person name="Kuo A."/>
            <person name="Thoen E."/>
            <person name="Andreopoulos B."/>
            <person name="Lu D."/>
            <person name="Skrede I."/>
            <person name="Drula E."/>
            <person name="Henrissat B."/>
            <person name="Morin E."/>
            <person name="Kohler A."/>
            <person name="Barry K."/>
            <person name="LaButti K."/>
            <person name="Morin E."/>
            <person name="Salamov A."/>
            <person name="Lipzen A."/>
            <person name="Mereny Z."/>
            <person name="Hegedus B."/>
            <person name="Baldrian P."/>
            <person name="Stursova M."/>
            <person name="Weitz H."/>
            <person name="Taylor A."/>
            <person name="Grigoriev I.V."/>
            <person name="Nagy L.G."/>
            <person name="Martin F."/>
            <person name="Kauserud H."/>
        </authorList>
    </citation>
    <scope>NUCLEOTIDE SEQUENCE</scope>
    <source>
        <strain evidence="3">9144</strain>
    </source>
</reference>
<comment type="caution">
    <text evidence="3">The sequence shown here is derived from an EMBL/GenBank/DDBJ whole genome shotgun (WGS) entry which is preliminary data.</text>
</comment>
<dbReference type="Pfam" id="PF01553">
    <property type="entry name" value="Acyltransferase"/>
    <property type="match status" value="1"/>
</dbReference>
<keyword evidence="4" id="KW-1185">Reference proteome</keyword>
<sequence>MAASQSVAYIRYCVRLGVYLAVMAFWGIAMIPVSLAYSIVGRRFEVGQTAMRSYSRFIGCVLGLYLELEGAEHLPTEPAVLLMNHQSVLDVWLVGWIVPTR</sequence>
<keyword evidence="1" id="KW-0472">Membrane</keyword>
<dbReference type="SUPFAM" id="SSF69593">
    <property type="entry name" value="Glycerol-3-phosphate (1)-acyltransferase"/>
    <property type="match status" value="1"/>
</dbReference>
<evidence type="ECO:0000259" key="2">
    <source>
        <dbReference type="Pfam" id="PF01553"/>
    </source>
</evidence>
<feature type="transmembrane region" description="Helical" evidence="1">
    <location>
        <begin position="16"/>
        <end position="40"/>
    </location>
</feature>
<feature type="domain" description="Phospholipid/glycerol acyltransferase" evidence="2">
    <location>
        <begin position="67"/>
        <end position="98"/>
    </location>
</feature>
<dbReference type="AlphaFoldDB" id="A0AAD6YIT5"/>
<evidence type="ECO:0000313" key="3">
    <source>
        <dbReference type="EMBL" id="KAJ7220329.1"/>
    </source>
</evidence>